<evidence type="ECO:0000313" key="2">
    <source>
        <dbReference type="EnsemblPlants" id="ONIVA09G14960.1"/>
    </source>
</evidence>
<dbReference type="EnsemblPlants" id="ONIVA09G14960.1">
    <property type="protein sequence ID" value="ONIVA09G14960.1"/>
    <property type="gene ID" value="ONIVA09G14960"/>
</dbReference>
<dbReference type="GO" id="GO:0035251">
    <property type="term" value="F:UDP-glucosyltransferase activity"/>
    <property type="evidence" value="ECO:0007669"/>
    <property type="project" value="InterPro"/>
</dbReference>
<protein>
    <submittedName>
        <fullName evidence="2">Uncharacterized protein</fullName>
    </submittedName>
</protein>
<dbReference type="OMA" id="DVEMEGW"/>
<dbReference type="InterPro" id="IPR002213">
    <property type="entry name" value="UDP_glucos_trans"/>
</dbReference>
<name>A0A0E0ILF7_ORYNI</name>
<proteinExistence type="predicted"/>
<dbReference type="Pfam" id="PF00201">
    <property type="entry name" value="UDPGT"/>
    <property type="match status" value="1"/>
</dbReference>
<sequence length="136" mass="15720">MPNRIPRRAPTEGVRGRWGGHRCQYFFLIVNKNLASISKGENIYGYFINTQVPQLDVLCHLTTNTFVTHYGWNLVQKGIITGMPMLYWPLYVELTINKVLKVDYMGIDVEMEGWLVGLVIPEEVKVKVRLIIESEH</sequence>
<reference evidence="2" key="2">
    <citation type="submission" date="2018-04" db="EMBL/GenBank/DDBJ databases">
        <title>OnivRS2 (Oryza nivara Reference Sequence Version 2).</title>
        <authorList>
            <person name="Zhang J."/>
            <person name="Kudrna D."/>
            <person name="Lee S."/>
            <person name="Talag J."/>
            <person name="Rajasekar S."/>
            <person name="Welchert J."/>
            <person name="Hsing Y.-I."/>
            <person name="Wing R.A."/>
        </authorList>
    </citation>
    <scope>NUCLEOTIDE SEQUENCE [LARGE SCALE GENOMIC DNA]</scope>
    <source>
        <strain evidence="2">SL10</strain>
    </source>
</reference>
<dbReference type="STRING" id="4536.A0A0E0ILF7"/>
<dbReference type="eggNOG" id="KOG1192">
    <property type="taxonomic scope" value="Eukaryota"/>
</dbReference>
<accession>A0A0E0ILF7</accession>
<keyword evidence="1" id="KW-0808">Transferase</keyword>
<evidence type="ECO:0000256" key="1">
    <source>
        <dbReference type="ARBA" id="ARBA00022679"/>
    </source>
</evidence>
<evidence type="ECO:0000313" key="3">
    <source>
        <dbReference type="Proteomes" id="UP000006591"/>
    </source>
</evidence>
<dbReference type="Gramene" id="ONIVA09G14960.1">
    <property type="protein sequence ID" value="ONIVA09G14960.1"/>
    <property type="gene ID" value="ONIVA09G14960"/>
</dbReference>
<dbReference type="Gene3D" id="3.40.50.2000">
    <property type="entry name" value="Glycogen Phosphorylase B"/>
    <property type="match status" value="1"/>
</dbReference>
<dbReference type="InterPro" id="IPR050481">
    <property type="entry name" value="UDP-glycosyltransf_plant"/>
</dbReference>
<reference evidence="2" key="1">
    <citation type="submission" date="2015-04" db="UniProtKB">
        <authorList>
            <consortium name="EnsemblPlants"/>
        </authorList>
    </citation>
    <scope>IDENTIFICATION</scope>
    <source>
        <strain evidence="2">SL10</strain>
    </source>
</reference>
<dbReference type="Proteomes" id="UP000006591">
    <property type="component" value="Chromosome 9"/>
</dbReference>
<organism evidence="2">
    <name type="scientific">Oryza nivara</name>
    <name type="common">Indian wild rice</name>
    <name type="synonym">Oryza sativa f. spontanea</name>
    <dbReference type="NCBI Taxonomy" id="4536"/>
    <lineage>
        <taxon>Eukaryota</taxon>
        <taxon>Viridiplantae</taxon>
        <taxon>Streptophyta</taxon>
        <taxon>Embryophyta</taxon>
        <taxon>Tracheophyta</taxon>
        <taxon>Spermatophyta</taxon>
        <taxon>Magnoliopsida</taxon>
        <taxon>Liliopsida</taxon>
        <taxon>Poales</taxon>
        <taxon>Poaceae</taxon>
        <taxon>BOP clade</taxon>
        <taxon>Oryzoideae</taxon>
        <taxon>Oryzeae</taxon>
        <taxon>Oryzinae</taxon>
        <taxon>Oryza</taxon>
    </lineage>
</organism>
<dbReference type="SUPFAM" id="SSF53756">
    <property type="entry name" value="UDP-Glycosyltransferase/glycogen phosphorylase"/>
    <property type="match status" value="1"/>
</dbReference>
<dbReference type="PANTHER" id="PTHR48048:SF92">
    <property type="entry name" value="OS01G0869400 PROTEIN"/>
    <property type="match status" value="1"/>
</dbReference>
<dbReference type="HOGENOM" id="CLU_1878775_0_0_1"/>
<dbReference type="PANTHER" id="PTHR48048">
    <property type="entry name" value="GLYCOSYLTRANSFERASE"/>
    <property type="match status" value="1"/>
</dbReference>
<keyword evidence="3" id="KW-1185">Reference proteome</keyword>
<dbReference type="AlphaFoldDB" id="A0A0E0ILF7"/>